<proteinExistence type="predicted"/>
<evidence type="ECO:0000256" key="1">
    <source>
        <dbReference type="SAM" id="MobiDB-lite"/>
    </source>
</evidence>
<reference evidence="2" key="1">
    <citation type="journal article" date="2020" name="bioRxiv">
        <title>Comparative genomics of Chlamydomonas.</title>
        <authorList>
            <person name="Craig R.J."/>
            <person name="Hasan A.R."/>
            <person name="Ness R.W."/>
            <person name="Keightley P.D."/>
        </authorList>
    </citation>
    <scope>NUCLEOTIDE SEQUENCE</scope>
    <source>
        <strain evidence="2">SAG 7.73</strain>
    </source>
</reference>
<organism evidence="2 3">
    <name type="scientific">Chlamydomonas incerta</name>
    <dbReference type="NCBI Taxonomy" id="51695"/>
    <lineage>
        <taxon>Eukaryota</taxon>
        <taxon>Viridiplantae</taxon>
        <taxon>Chlorophyta</taxon>
        <taxon>core chlorophytes</taxon>
        <taxon>Chlorophyceae</taxon>
        <taxon>CS clade</taxon>
        <taxon>Chlamydomonadales</taxon>
        <taxon>Chlamydomonadaceae</taxon>
        <taxon>Chlamydomonas</taxon>
    </lineage>
</organism>
<feature type="compositionally biased region" description="Gly residues" evidence="1">
    <location>
        <begin position="309"/>
        <end position="320"/>
    </location>
</feature>
<feature type="compositionally biased region" description="Basic and acidic residues" evidence="1">
    <location>
        <begin position="296"/>
        <end position="307"/>
    </location>
</feature>
<sequence>MAPSTPTQKPAPCRAFAVNAFNIVLLKLIKEARSHAPFKKAFDAAFRAHSSSDRFVFDKACATHPQEFAPLGRALASESEAWTLESVADKVVVVGLPVSAFMDALDPASLENYLITLACLWLIFDSPSPVQADVEALMSKLQSIENGEEVDIDDVMDDRVNQLLQRLIGNSMMDPCAGQGAADSEGGAPDLNDMLKVKPEEFMASLQDSKIASLAQEISNSINLGDDPKEVLSGGGIGSMIKTVSETINKKISDGSLNHNELLSEALGVMKSLNTSRVFKNMNLNMSALQQAARMNETRTRLREKAARRGGGGGSGGGGSAVTDDPVHQGGGGHRHRQQQPACSADFGDGPPPSRDDPFDASGRLGNDECAVLARCVQNNRIFDHCMYNNYDFYCESQQDQRVLEFGIENSRQLRGDTGPLACDVDKDSSLRRSELTQCAGRTQLVPRPFAAGPDLGRGIPAPDTESLLLQGASTLTRRACDRQESSINSFTPLLPCVENWVSQLAVADVGFSKVGMPTRDEDMQRRFLTDIGYHNDGVVWHKRVDEMVRLDQTDKIEGLLATGEYPLDWMLQDALLDGTVSMVAALIAKGASPWHNNGMGLFCAVSNREDKKVELALRVPLPSDVEDPVTAFSLDESLFKAVSNADAQTATHIIMALRGVMKPQMTRALSNIVHCTDVNSCCIAAMLVVHGAEMEGTTVVKVYASQTAAVEDNHRRALVRHGLSNNWGAGTMGSPFTAWSSCTPEQQRAYLATHPFPERRPRGHPNRQ</sequence>
<dbReference type="AlphaFoldDB" id="A0A835SDD7"/>
<accession>A0A835SDD7</accession>
<comment type="caution">
    <text evidence="2">The sequence shown here is derived from an EMBL/GenBank/DDBJ whole genome shotgun (WGS) entry which is preliminary data.</text>
</comment>
<feature type="region of interest" description="Disordered" evidence="1">
    <location>
        <begin position="293"/>
        <end position="362"/>
    </location>
</feature>
<evidence type="ECO:0000313" key="3">
    <source>
        <dbReference type="Proteomes" id="UP000650467"/>
    </source>
</evidence>
<name>A0A835SDD7_CHLIN</name>
<gene>
    <name evidence="2" type="ORF">HXX76_014057</name>
</gene>
<dbReference type="Proteomes" id="UP000650467">
    <property type="component" value="Unassembled WGS sequence"/>
</dbReference>
<dbReference type="EMBL" id="JAEHOC010000060">
    <property type="protein sequence ID" value="KAG2424899.1"/>
    <property type="molecule type" value="Genomic_DNA"/>
</dbReference>
<protein>
    <submittedName>
        <fullName evidence="2">Uncharacterized protein</fullName>
    </submittedName>
</protein>
<keyword evidence="3" id="KW-1185">Reference proteome</keyword>
<evidence type="ECO:0000313" key="2">
    <source>
        <dbReference type="EMBL" id="KAG2424899.1"/>
    </source>
</evidence>